<accession>A0ABZ2YQ34</accession>
<evidence type="ECO:0000313" key="5">
    <source>
        <dbReference type="Proteomes" id="UP001485459"/>
    </source>
</evidence>
<dbReference type="PANTHER" id="PTHR38045">
    <property type="entry name" value="CHROMOSOME 1, WHOLE GENOME SHOTGUN SEQUENCE"/>
    <property type="match status" value="1"/>
</dbReference>
<comment type="subcellular location">
    <subcellularLocation>
        <location evidence="1">Cell envelope</location>
    </subcellularLocation>
</comment>
<dbReference type="InterPro" id="IPR012480">
    <property type="entry name" value="Hepar_II_III_C"/>
</dbReference>
<feature type="signal peptide" evidence="2">
    <location>
        <begin position="1"/>
        <end position="18"/>
    </location>
</feature>
<keyword evidence="2" id="KW-0732">Signal</keyword>
<dbReference type="PANTHER" id="PTHR38045:SF1">
    <property type="entry name" value="HEPARINASE II_III-LIKE PROTEIN"/>
    <property type="match status" value="1"/>
</dbReference>
<organism evidence="4 5">
    <name type="scientific">Chitinophaga pollutisoli</name>
    <dbReference type="NCBI Taxonomy" id="3133966"/>
    <lineage>
        <taxon>Bacteria</taxon>
        <taxon>Pseudomonadati</taxon>
        <taxon>Bacteroidota</taxon>
        <taxon>Chitinophagia</taxon>
        <taxon>Chitinophagales</taxon>
        <taxon>Chitinophagaceae</taxon>
        <taxon>Chitinophaga</taxon>
    </lineage>
</organism>
<dbReference type="Pfam" id="PF07940">
    <property type="entry name" value="Hepar_II_III_C"/>
    <property type="match status" value="1"/>
</dbReference>
<dbReference type="RefSeq" id="WP_341836477.1">
    <property type="nucleotide sequence ID" value="NZ_CP149822.1"/>
</dbReference>
<feature type="chain" id="PRO_5045270475" evidence="2">
    <location>
        <begin position="19"/>
        <end position="621"/>
    </location>
</feature>
<evidence type="ECO:0000259" key="3">
    <source>
        <dbReference type="Pfam" id="PF07940"/>
    </source>
</evidence>
<dbReference type="SUPFAM" id="SSF48230">
    <property type="entry name" value="Chondroitin AC/alginate lyase"/>
    <property type="match status" value="1"/>
</dbReference>
<dbReference type="Gene3D" id="2.70.98.70">
    <property type="match status" value="1"/>
</dbReference>
<keyword evidence="5" id="KW-1185">Reference proteome</keyword>
<feature type="domain" description="Heparinase II/III-like C-terminal" evidence="3">
    <location>
        <begin position="380"/>
        <end position="546"/>
    </location>
</feature>
<name>A0ABZ2YQ34_9BACT</name>
<dbReference type="InterPro" id="IPR008929">
    <property type="entry name" value="Chondroitin_lyas"/>
</dbReference>
<proteinExistence type="predicted"/>
<reference evidence="5" key="1">
    <citation type="submission" date="2024-03" db="EMBL/GenBank/DDBJ databases">
        <title>Chitinophaga horti sp. nov., isolated from garden soil.</title>
        <authorList>
            <person name="Lee D.S."/>
            <person name="Han D.M."/>
            <person name="Baek J.H."/>
            <person name="Choi D.G."/>
            <person name="Jeon J.H."/>
            <person name="Jeon C.O."/>
        </authorList>
    </citation>
    <scope>NUCLEOTIDE SEQUENCE [LARGE SCALE GENOMIC DNA]</scope>
    <source>
        <strain evidence="5">GPA1</strain>
    </source>
</reference>
<evidence type="ECO:0000256" key="2">
    <source>
        <dbReference type="SAM" id="SignalP"/>
    </source>
</evidence>
<dbReference type="Proteomes" id="UP001485459">
    <property type="component" value="Chromosome"/>
</dbReference>
<gene>
    <name evidence="4" type="ORF">WJU16_01065</name>
</gene>
<evidence type="ECO:0000256" key="1">
    <source>
        <dbReference type="ARBA" id="ARBA00004196"/>
    </source>
</evidence>
<dbReference type="Gene3D" id="1.50.10.100">
    <property type="entry name" value="Chondroitin AC/alginate lyase"/>
    <property type="match status" value="1"/>
</dbReference>
<evidence type="ECO:0000313" key="4">
    <source>
        <dbReference type="EMBL" id="WZN41628.1"/>
    </source>
</evidence>
<dbReference type="EMBL" id="CP149822">
    <property type="protein sequence ID" value="WZN41628.1"/>
    <property type="molecule type" value="Genomic_DNA"/>
</dbReference>
<sequence length="621" mass="68986">MKLSWLFLCLGLSLAAHGQTDSLPAGFRMPAHPRILWKTADDPLILQQISRPGPFREVHRTILGASEKIIAQPVLERQMTGRRLLGISRECLRRVFYLSYAWRTTKDARFADRAIREMMAVSAFTDWNPSHFLDVAEMTMGVAIGYDWLFDRLTPGQRAVITAAILEKGMRPSLEKKNSNWLRDHHNWNQVCNAGMLFGSMAVYEDAPELGLHLINRGIRSILLPMEAYQPSGAYPEGYSYWGYGTAFNVLFISALENLTGSDFGLSRQPGFLATASYFQHMAGPSGLPFNFSDAGNGGSLEPAMCWFAEKTGDPSLLFVEKQRLQRPGAHANNRLLPAMLLWGKKIDLNAIPTPANTFWTGEGETPVALMRSQWGDSSAMFIGFKAGSPGIAHAHMDVGSFVLDWGGVRWASDLGMQDYNSLESRGLSIWNRAQNGQRWQVMRYNNLVHNTLTVNGAFQRVESHADLTVTGNAKNKQFAIADMSAAYAGQLAKARRGMALVNGKRAIIRDEVEAGSGPDTLQWRWLTTAEVEMEGQRTIVLRKNGKSLRLVIDAPVPVKLQTWSTAPVHDWDAANPGTTLAGFEAILPEGFKGAFTVHVLPEGGRLNKVPKLDDWRTWKP</sequence>
<protein>
    <submittedName>
        <fullName evidence="4">Heparinase II/III family protein</fullName>
    </submittedName>
</protein>